<evidence type="ECO:0000313" key="1">
    <source>
        <dbReference type="EMBL" id="MBD1373680.1"/>
    </source>
</evidence>
<sequence>MKIEPEYAQNIIVGVIYKNEWIWYVTDRDVWFLDQTKLLPSNNDYSERFDIPIVNENTAEQFLEKISGYQVSVCELTYLLIKEKDKEEPEPDNFGVSLMVDFDKKQLFSFYPEPMSFEYYVPDGWTGEYLNFESKIPHDQRYWIIDGENYFRTFN</sequence>
<reference evidence="1" key="1">
    <citation type="submission" date="2020-09" db="EMBL/GenBank/DDBJ databases">
        <title>A novel bacterium of genus Hazenella, isolated from South China Sea.</title>
        <authorList>
            <person name="Huang H."/>
            <person name="Mo K."/>
            <person name="Hu Y."/>
        </authorList>
    </citation>
    <scope>NUCLEOTIDE SEQUENCE</scope>
    <source>
        <strain evidence="1">IB182357</strain>
    </source>
</reference>
<accession>A0A926RU90</accession>
<gene>
    <name evidence="1" type="ORF">IC620_15140</name>
</gene>
<proteinExistence type="predicted"/>
<organism evidence="1 2">
    <name type="scientific">Polycladospora coralii</name>
    <dbReference type="NCBI Taxonomy" id="2771432"/>
    <lineage>
        <taxon>Bacteria</taxon>
        <taxon>Bacillati</taxon>
        <taxon>Bacillota</taxon>
        <taxon>Bacilli</taxon>
        <taxon>Bacillales</taxon>
        <taxon>Thermoactinomycetaceae</taxon>
        <taxon>Polycladospora</taxon>
    </lineage>
</organism>
<dbReference type="RefSeq" id="WP_191142677.1">
    <property type="nucleotide sequence ID" value="NZ_JACXAH010000033.1"/>
</dbReference>
<keyword evidence="2" id="KW-1185">Reference proteome</keyword>
<dbReference type="EMBL" id="JACXAH010000033">
    <property type="protein sequence ID" value="MBD1373680.1"/>
    <property type="molecule type" value="Genomic_DNA"/>
</dbReference>
<evidence type="ECO:0000313" key="2">
    <source>
        <dbReference type="Proteomes" id="UP000661691"/>
    </source>
</evidence>
<name>A0A926RU90_9BACL</name>
<comment type="caution">
    <text evidence="1">The sequence shown here is derived from an EMBL/GenBank/DDBJ whole genome shotgun (WGS) entry which is preliminary data.</text>
</comment>
<evidence type="ECO:0008006" key="3">
    <source>
        <dbReference type="Google" id="ProtNLM"/>
    </source>
</evidence>
<dbReference type="Proteomes" id="UP000661691">
    <property type="component" value="Unassembled WGS sequence"/>
</dbReference>
<protein>
    <recommendedName>
        <fullName evidence="3">Group-specific protein</fullName>
    </recommendedName>
</protein>
<dbReference type="AlphaFoldDB" id="A0A926RU90"/>